<dbReference type="InterPro" id="IPR023430">
    <property type="entry name" value="Pept_HybD-like_dom_sf"/>
</dbReference>
<dbReference type="RefSeq" id="WP_077307457.1">
    <property type="nucleotide sequence ID" value="NZ_CP016090.1"/>
</dbReference>
<evidence type="ECO:0000256" key="4">
    <source>
        <dbReference type="ARBA" id="ARBA00022801"/>
    </source>
</evidence>
<reference evidence="5" key="1">
    <citation type="submission" date="2020-05" db="EMBL/GenBank/DDBJ databases">
        <title>Genomic insights into acetone-butanol-ethanol (ABE) fermentation by sequencing solventogenic clostridia strains.</title>
        <authorList>
            <person name="Brown S."/>
        </authorList>
    </citation>
    <scope>NUCLEOTIDE SEQUENCE</scope>
    <source>
        <strain evidence="5">DJ126</strain>
    </source>
</reference>
<evidence type="ECO:0000256" key="3">
    <source>
        <dbReference type="ARBA" id="ARBA00022750"/>
    </source>
</evidence>
<dbReference type="PANTHER" id="PTHR30302">
    <property type="entry name" value="HYDROGENASE 1 MATURATION PROTEASE"/>
    <property type="match status" value="1"/>
</dbReference>
<dbReference type="GO" id="GO:0016485">
    <property type="term" value="P:protein processing"/>
    <property type="evidence" value="ECO:0007669"/>
    <property type="project" value="TreeGrafter"/>
</dbReference>
<dbReference type="InterPro" id="IPR000671">
    <property type="entry name" value="Peptidase_A31"/>
</dbReference>
<evidence type="ECO:0000256" key="2">
    <source>
        <dbReference type="ARBA" id="ARBA00022670"/>
    </source>
</evidence>
<dbReference type="EC" id="3.4.23.-" evidence="5"/>
<dbReference type="PANTHER" id="PTHR30302:SF1">
    <property type="entry name" value="HYDROGENASE 2 MATURATION PROTEASE"/>
    <property type="match status" value="1"/>
</dbReference>
<organism evidence="5 6">
    <name type="scientific">Clostridium beijerinckii</name>
    <name type="common">Clostridium MP</name>
    <dbReference type="NCBI Taxonomy" id="1520"/>
    <lineage>
        <taxon>Bacteria</taxon>
        <taxon>Bacillati</taxon>
        <taxon>Bacillota</taxon>
        <taxon>Clostridia</taxon>
        <taxon>Eubacteriales</taxon>
        <taxon>Clostridiaceae</taxon>
        <taxon>Clostridium</taxon>
    </lineage>
</organism>
<dbReference type="GO" id="GO:0004190">
    <property type="term" value="F:aspartic-type endopeptidase activity"/>
    <property type="evidence" value="ECO:0007669"/>
    <property type="project" value="UniProtKB-KW"/>
</dbReference>
<proteinExistence type="inferred from homology"/>
<dbReference type="Gene3D" id="3.40.50.1450">
    <property type="entry name" value="HybD-like"/>
    <property type="match status" value="1"/>
</dbReference>
<gene>
    <name evidence="5" type="ORF">DFH45_004218</name>
</gene>
<dbReference type="CDD" id="cd00518">
    <property type="entry name" value="H2MP"/>
    <property type="match status" value="1"/>
</dbReference>
<dbReference type="AlphaFoldDB" id="A0A9Q5CI67"/>
<dbReference type="GO" id="GO:0008047">
    <property type="term" value="F:enzyme activator activity"/>
    <property type="evidence" value="ECO:0007669"/>
    <property type="project" value="InterPro"/>
</dbReference>
<comment type="caution">
    <text evidence="5">The sequence shown here is derived from an EMBL/GenBank/DDBJ whole genome shotgun (WGS) entry which is preliminary data.</text>
</comment>
<keyword evidence="4 5" id="KW-0378">Hydrolase</keyword>
<protein>
    <submittedName>
        <fullName evidence="5">Hydrogenase maturation protease</fullName>
        <ecNumber evidence="5">3.4.23.-</ecNumber>
    </submittedName>
</protein>
<dbReference type="SUPFAM" id="SSF53163">
    <property type="entry name" value="HybD-like"/>
    <property type="match status" value="1"/>
</dbReference>
<evidence type="ECO:0000256" key="1">
    <source>
        <dbReference type="ARBA" id="ARBA00006814"/>
    </source>
</evidence>
<dbReference type="Pfam" id="PF01750">
    <property type="entry name" value="HycI"/>
    <property type="match status" value="1"/>
</dbReference>
<evidence type="ECO:0000313" key="6">
    <source>
        <dbReference type="Proteomes" id="UP000821656"/>
    </source>
</evidence>
<dbReference type="PRINTS" id="PR00446">
    <property type="entry name" value="HYDRGNUPTAKE"/>
</dbReference>
<dbReference type="EMBL" id="JABSXK010000001">
    <property type="protein sequence ID" value="NRV11255.1"/>
    <property type="molecule type" value="Genomic_DNA"/>
</dbReference>
<keyword evidence="2 5" id="KW-0645">Protease</keyword>
<sequence length="159" mass="18111">MVNINSNIKVIAIGNVLMRDDGVGIEVAKKIEKKLLEKNIKVIYGETDVQYSIASVKEDDYIFILDAAYYGKSPGEITHLQLDDFVSKKKGYSQHSYNFLDLLKLFYPSVKGQIYGIEVNDVEIGFGLSEELQEKLEVISQKILDEIEIYVLKLRSKNK</sequence>
<dbReference type="Proteomes" id="UP000821656">
    <property type="component" value="Unassembled WGS sequence"/>
</dbReference>
<name>A0A9Q5CI67_CLOBE</name>
<dbReference type="NCBIfam" id="TIGR00072">
    <property type="entry name" value="hydrog_prot"/>
    <property type="match status" value="1"/>
</dbReference>
<keyword evidence="3" id="KW-0064">Aspartyl protease</keyword>
<accession>A0A9Q5CI67</accession>
<evidence type="ECO:0000313" key="5">
    <source>
        <dbReference type="EMBL" id="NRV11255.1"/>
    </source>
</evidence>
<comment type="similarity">
    <text evidence="1">Belongs to the peptidase A31 family.</text>
</comment>